<accession>A0A8J3JWV2</accession>
<evidence type="ECO:0000256" key="1">
    <source>
        <dbReference type="SAM" id="MobiDB-lite"/>
    </source>
</evidence>
<dbReference type="SUPFAM" id="SSF55797">
    <property type="entry name" value="PR-1-like"/>
    <property type="match status" value="1"/>
</dbReference>
<sequence>MAPRGRYAGRHRAPLRWWPALVGSGALVAALLGVALTLDGPVVSSAAPGSAATAGTGHVTGTGDTTVSLSGDTPSSRITPPGSRTAPAAARAPGPGALTASPPAAARAAAAPGTSPESDRITVLEDQVAILINRERERAGCHRMRTDERMSVAARRHSADMARLDYFSHTGRNGSSFVDRLEDAGYPRRHAAGENIAYGFSTAESVVEAWMASTGHRNNILNCDALATGVGLSYQGRTAYWTQEFGRE</sequence>
<dbReference type="Proteomes" id="UP000619293">
    <property type="component" value="Unassembled WGS sequence"/>
</dbReference>
<feature type="compositionally biased region" description="Low complexity" evidence="1">
    <location>
        <begin position="79"/>
        <end position="116"/>
    </location>
</feature>
<dbReference type="InterPro" id="IPR035940">
    <property type="entry name" value="CAP_sf"/>
</dbReference>
<dbReference type="Pfam" id="PF00188">
    <property type="entry name" value="CAP"/>
    <property type="match status" value="1"/>
</dbReference>
<feature type="domain" description="SCP" evidence="2">
    <location>
        <begin position="131"/>
        <end position="245"/>
    </location>
</feature>
<dbReference type="InterPro" id="IPR014044">
    <property type="entry name" value="CAP_dom"/>
</dbReference>
<evidence type="ECO:0000313" key="3">
    <source>
        <dbReference type="EMBL" id="GIF92556.1"/>
    </source>
</evidence>
<dbReference type="AlphaFoldDB" id="A0A8J3JWV2"/>
<proteinExistence type="predicted"/>
<name>A0A8J3JWV2_9ACTN</name>
<keyword evidence="4" id="KW-1185">Reference proteome</keyword>
<feature type="compositionally biased region" description="Polar residues" evidence="1">
    <location>
        <begin position="67"/>
        <end position="78"/>
    </location>
</feature>
<reference evidence="3 4" key="1">
    <citation type="submission" date="2021-01" db="EMBL/GenBank/DDBJ databases">
        <title>Whole genome shotgun sequence of Catellatospora chokoriensis NBRC 107358.</title>
        <authorList>
            <person name="Komaki H."/>
            <person name="Tamura T."/>
        </authorList>
    </citation>
    <scope>NUCLEOTIDE SEQUENCE [LARGE SCALE GENOMIC DNA]</scope>
    <source>
        <strain evidence="3 4">NBRC 107358</strain>
    </source>
</reference>
<dbReference type="RefSeq" id="WP_239120844.1">
    <property type="nucleotide sequence ID" value="NZ_BAAALB010000018.1"/>
</dbReference>
<comment type="caution">
    <text evidence="3">The sequence shown here is derived from an EMBL/GenBank/DDBJ whole genome shotgun (WGS) entry which is preliminary data.</text>
</comment>
<feature type="compositionally biased region" description="Low complexity" evidence="1">
    <location>
        <begin position="46"/>
        <end position="66"/>
    </location>
</feature>
<dbReference type="EMBL" id="BONG01000047">
    <property type="protein sequence ID" value="GIF92556.1"/>
    <property type="molecule type" value="Genomic_DNA"/>
</dbReference>
<feature type="region of interest" description="Disordered" evidence="1">
    <location>
        <begin position="46"/>
        <end position="120"/>
    </location>
</feature>
<evidence type="ECO:0000313" key="4">
    <source>
        <dbReference type="Proteomes" id="UP000619293"/>
    </source>
</evidence>
<dbReference type="CDD" id="cd05379">
    <property type="entry name" value="CAP_bacterial"/>
    <property type="match status" value="1"/>
</dbReference>
<gene>
    <name evidence="3" type="ORF">Cch02nite_60000</name>
</gene>
<dbReference type="PANTHER" id="PTHR31157">
    <property type="entry name" value="SCP DOMAIN-CONTAINING PROTEIN"/>
    <property type="match status" value="1"/>
</dbReference>
<evidence type="ECO:0000259" key="2">
    <source>
        <dbReference type="Pfam" id="PF00188"/>
    </source>
</evidence>
<dbReference type="PANTHER" id="PTHR31157:SF1">
    <property type="entry name" value="SCP DOMAIN-CONTAINING PROTEIN"/>
    <property type="match status" value="1"/>
</dbReference>
<protein>
    <recommendedName>
        <fullName evidence="2">SCP domain-containing protein</fullName>
    </recommendedName>
</protein>
<dbReference type="Gene3D" id="3.40.33.10">
    <property type="entry name" value="CAP"/>
    <property type="match status" value="1"/>
</dbReference>
<organism evidence="3 4">
    <name type="scientific">Catellatospora chokoriensis</name>
    <dbReference type="NCBI Taxonomy" id="310353"/>
    <lineage>
        <taxon>Bacteria</taxon>
        <taxon>Bacillati</taxon>
        <taxon>Actinomycetota</taxon>
        <taxon>Actinomycetes</taxon>
        <taxon>Micromonosporales</taxon>
        <taxon>Micromonosporaceae</taxon>
        <taxon>Catellatospora</taxon>
    </lineage>
</organism>